<name>A0A2W7VMB3_9FLAO</name>
<proteinExistence type="predicted"/>
<dbReference type="EMBL" id="QKXH01000006">
    <property type="protein sequence ID" value="PZX93282.1"/>
    <property type="molecule type" value="Genomic_DNA"/>
</dbReference>
<sequence length="263" mass="30051">MQTENQKSILFITGAFVSNESWNEWSHFYESRGYKTIAPAWPFKDASPAVLRRRHPDSQIASIRLAQLITHFEEIARSFPERPIIIGHSIGGLIAQILNQKGLASKAVAIHSVPPQGILTFKLSFLKAGWGPLGFFTSAKNTFLMSFSQWRYAFANGMEFELQERGYLQLAIPESKLVVRDTITSVAKVDFKKPHHPLLLIAGDMDNTIPHQLNYDNYKKYTDKNSVTDYKVFSGRNHFVLGQPGWQEIAIYILEWLQQHKNE</sequence>
<keyword evidence="3" id="KW-1185">Reference proteome</keyword>
<dbReference type="Gene3D" id="3.40.50.1820">
    <property type="entry name" value="alpha/beta hydrolase"/>
    <property type="match status" value="1"/>
</dbReference>
<feature type="domain" description="AB hydrolase-1" evidence="1">
    <location>
        <begin position="9"/>
        <end position="244"/>
    </location>
</feature>
<dbReference type="Proteomes" id="UP000249177">
    <property type="component" value="Unassembled WGS sequence"/>
</dbReference>
<dbReference type="OrthoDB" id="9814966at2"/>
<protein>
    <submittedName>
        <fullName evidence="2">Alpha/beta hydrolase</fullName>
    </submittedName>
</protein>
<dbReference type="RefSeq" id="WP_111410072.1">
    <property type="nucleotide sequence ID" value="NZ_QKXH01000006.1"/>
</dbReference>
<gene>
    <name evidence="2" type="ORF">DOS84_10455</name>
</gene>
<comment type="caution">
    <text evidence="2">The sequence shown here is derived from an EMBL/GenBank/DDBJ whole genome shotgun (WGS) entry which is preliminary data.</text>
</comment>
<accession>A0A2W7VMB3</accession>
<evidence type="ECO:0000313" key="3">
    <source>
        <dbReference type="Proteomes" id="UP000249177"/>
    </source>
</evidence>
<keyword evidence="2" id="KW-0378">Hydrolase</keyword>
<dbReference type="InterPro" id="IPR029058">
    <property type="entry name" value="AB_hydrolase_fold"/>
</dbReference>
<dbReference type="GO" id="GO:0016787">
    <property type="term" value="F:hydrolase activity"/>
    <property type="evidence" value="ECO:0007669"/>
    <property type="project" value="UniProtKB-KW"/>
</dbReference>
<dbReference type="InterPro" id="IPR000073">
    <property type="entry name" value="AB_hydrolase_1"/>
</dbReference>
<evidence type="ECO:0000259" key="1">
    <source>
        <dbReference type="Pfam" id="PF12697"/>
    </source>
</evidence>
<dbReference type="AlphaFoldDB" id="A0A2W7VMB3"/>
<organism evidence="2 3">
    <name type="scientific">Flavobacterium aquariorum</name>
    <dbReference type="NCBI Taxonomy" id="2217670"/>
    <lineage>
        <taxon>Bacteria</taxon>
        <taxon>Pseudomonadati</taxon>
        <taxon>Bacteroidota</taxon>
        <taxon>Flavobacteriia</taxon>
        <taxon>Flavobacteriales</taxon>
        <taxon>Flavobacteriaceae</taxon>
        <taxon>Flavobacterium</taxon>
    </lineage>
</organism>
<dbReference type="Pfam" id="PF12697">
    <property type="entry name" value="Abhydrolase_6"/>
    <property type="match status" value="1"/>
</dbReference>
<evidence type="ECO:0000313" key="2">
    <source>
        <dbReference type="EMBL" id="PZX93282.1"/>
    </source>
</evidence>
<reference evidence="2 3" key="1">
    <citation type="submission" date="2018-06" db="EMBL/GenBank/DDBJ databases">
        <title>Flavobacterium sp IMCC34762, genome.</title>
        <authorList>
            <person name="Joung Y."/>
            <person name="Cho J."/>
            <person name="Song J."/>
        </authorList>
    </citation>
    <scope>NUCLEOTIDE SEQUENCE [LARGE SCALE GENOMIC DNA]</scope>
    <source>
        <strain evidence="2 3">IMCC34762</strain>
    </source>
</reference>
<dbReference type="SUPFAM" id="SSF53474">
    <property type="entry name" value="alpha/beta-Hydrolases"/>
    <property type="match status" value="1"/>
</dbReference>